<dbReference type="GO" id="GO:0008284">
    <property type="term" value="P:positive regulation of cell population proliferation"/>
    <property type="evidence" value="ECO:0007669"/>
    <property type="project" value="TreeGrafter"/>
</dbReference>
<keyword evidence="8" id="KW-1185">Reference proteome</keyword>
<feature type="signal peptide" evidence="5">
    <location>
        <begin position="1"/>
        <end position="22"/>
    </location>
</feature>
<dbReference type="EMBL" id="NEVH01013570">
    <property type="protein sequence ID" value="PNF28533.1"/>
    <property type="molecule type" value="Genomic_DNA"/>
</dbReference>
<evidence type="ECO:0000313" key="8">
    <source>
        <dbReference type="Proteomes" id="UP000235965"/>
    </source>
</evidence>
<feature type="chain" id="PRO_5014410435" description="Platelet-derived growth factor (PDGF) family profile domain-containing protein" evidence="5">
    <location>
        <begin position="23"/>
        <end position="347"/>
    </location>
</feature>
<dbReference type="PROSITE" id="PS50278">
    <property type="entry name" value="PDGF_2"/>
    <property type="match status" value="1"/>
</dbReference>
<dbReference type="STRING" id="105785.A0A2J7QIX9"/>
<evidence type="ECO:0000256" key="3">
    <source>
        <dbReference type="ARBA" id="ARBA00023246"/>
    </source>
</evidence>
<dbReference type="FunCoup" id="A0A2J7QIX9">
    <property type="interactions" value="22"/>
</dbReference>
<comment type="similarity">
    <text evidence="1 4">Belongs to the PDGF/VEGF growth factor family.</text>
</comment>
<evidence type="ECO:0000256" key="2">
    <source>
        <dbReference type="ARBA" id="ARBA00023030"/>
    </source>
</evidence>
<dbReference type="InterPro" id="IPR000072">
    <property type="entry name" value="PDGF/VEGF_dom"/>
</dbReference>
<evidence type="ECO:0000256" key="5">
    <source>
        <dbReference type="SAM" id="SignalP"/>
    </source>
</evidence>
<dbReference type="Gene3D" id="2.10.90.10">
    <property type="entry name" value="Cystine-knot cytokines"/>
    <property type="match status" value="1"/>
</dbReference>
<accession>A0A2J7QIX9</accession>
<dbReference type="PANTHER" id="PTHR11633:SF1">
    <property type="entry name" value="LD28763P"/>
    <property type="match status" value="1"/>
</dbReference>
<keyword evidence="5" id="KW-0732">Signal</keyword>
<sequence length="347" mass="39110">MGESVNCILLVAYVLVVCASYAQEDGESWVPIKFPSEDERPTVPQTSGENLTPINGGSVIFTHDHDHTTSRADNHTTQVSTRNSLEVPLDLIQCLNNIENVTELGNCINTNMEPSYADPAYEIGNRFGGDDDNVDRKAAVMPKSATCALELVTVPLQDSDDKSVFYYPPCTRVERCGGCCSHDLLSCQPTVTEPVTFQVIETKYEGGSKLSYKGKKYVTVEQHVKCRCDCKVKEEHCTALQRYEKSECSCLCVNMDEEQKCIAENDTKLWDPKECLCACRYSKECSTGFYFDQKTCTCSPVPIIRRQNSDSHREIYRRWGENPRFNYKVTPRPIVPLNNVTRKDDEA</sequence>
<comment type="caution">
    <text evidence="7">The sequence shown here is derived from an EMBL/GenBank/DDBJ whole genome shotgun (WGS) entry which is preliminary data.</text>
</comment>
<dbReference type="Pfam" id="PF00341">
    <property type="entry name" value="PDGF"/>
    <property type="match status" value="1"/>
</dbReference>
<proteinExistence type="inferred from homology"/>
<organism evidence="7 8">
    <name type="scientific">Cryptotermes secundus</name>
    <dbReference type="NCBI Taxonomy" id="105785"/>
    <lineage>
        <taxon>Eukaryota</taxon>
        <taxon>Metazoa</taxon>
        <taxon>Ecdysozoa</taxon>
        <taxon>Arthropoda</taxon>
        <taxon>Hexapoda</taxon>
        <taxon>Insecta</taxon>
        <taxon>Pterygota</taxon>
        <taxon>Neoptera</taxon>
        <taxon>Polyneoptera</taxon>
        <taxon>Dictyoptera</taxon>
        <taxon>Blattodea</taxon>
        <taxon>Blattoidea</taxon>
        <taxon>Termitoidae</taxon>
        <taxon>Kalotermitidae</taxon>
        <taxon>Cryptotermitinae</taxon>
        <taxon>Cryptotermes</taxon>
    </lineage>
</organism>
<dbReference type="OrthoDB" id="8878063at2759"/>
<evidence type="ECO:0000256" key="1">
    <source>
        <dbReference type="ARBA" id="ARBA00006686"/>
    </source>
</evidence>
<gene>
    <name evidence="7" type="ORF">B7P43_G14335</name>
</gene>
<dbReference type="PANTHER" id="PTHR11633">
    <property type="entry name" value="PLATELET-DERIVED GROWTH FACTOR"/>
    <property type="match status" value="1"/>
</dbReference>
<evidence type="ECO:0000259" key="6">
    <source>
        <dbReference type="PROSITE" id="PS50278"/>
    </source>
</evidence>
<dbReference type="SMART" id="SM00141">
    <property type="entry name" value="PDGF"/>
    <property type="match status" value="1"/>
</dbReference>
<evidence type="ECO:0000256" key="4">
    <source>
        <dbReference type="RuleBase" id="RU003818"/>
    </source>
</evidence>
<keyword evidence="3" id="KW-0497">Mitogen</keyword>
<feature type="domain" description="Platelet-derived growth factor (PDGF) family profile" evidence="6">
    <location>
        <begin position="151"/>
        <end position="233"/>
    </location>
</feature>
<dbReference type="GO" id="GO:0051781">
    <property type="term" value="P:positive regulation of cell division"/>
    <property type="evidence" value="ECO:0007669"/>
    <property type="project" value="UniProtKB-KW"/>
</dbReference>
<dbReference type="AlphaFoldDB" id="A0A2J7QIX9"/>
<evidence type="ECO:0000313" key="7">
    <source>
        <dbReference type="EMBL" id="PNF28533.1"/>
    </source>
</evidence>
<dbReference type="GO" id="GO:0008083">
    <property type="term" value="F:growth factor activity"/>
    <property type="evidence" value="ECO:0007669"/>
    <property type="project" value="UniProtKB-KW"/>
</dbReference>
<dbReference type="InParanoid" id="A0A2J7QIX9"/>
<dbReference type="GO" id="GO:0016020">
    <property type="term" value="C:membrane"/>
    <property type="evidence" value="ECO:0007669"/>
    <property type="project" value="InterPro"/>
</dbReference>
<dbReference type="SUPFAM" id="SSF57501">
    <property type="entry name" value="Cystine-knot cytokines"/>
    <property type="match status" value="1"/>
</dbReference>
<reference evidence="7 8" key="1">
    <citation type="submission" date="2017-12" db="EMBL/GenBank/DDBJ databases">
        <title>Hemimetabolous genomes reveal molecular basis of termite eusociality.</title>
        <authorList>
            <person name="Harrison M.C."/>
            <person name="Jongepier E."/>
            <person name="Robertson H.M."/>
            <person name="Arning N."/>
            <person name="Bitard-Feildel T."/>
            <person name="Chao H."/>
            <person name="Childers C.P."/>
            <person name="Dinh H."/>
            <person name="Doddapaneni H."/>
            <person name="Dugan S."/>
            <person name="Gowin J."/>
            <person name="Greiner C."/>
            <person name="Han Y."/>
            <person name="Hu H."/>
            <person name="Hughes D.S.T."/>
            <person name="Huylmans A.-K."/>
            <person name="Kemena C."/>
            <person name="Kremer L.P.M."/>
            <person name="Lee S.L."/>
            <person name="Lopez-Ezquerra A."/>
            <person name="Mallet L."/>
            <person name="Monroy-Kuhn J.M."/>
            <person name="Moser A."/>
            <person name="Murali S.C."/>
            <person name="Muzny D.M."/>
            <person name="Otani S."/>
            <person name="Piulachs M.-D."/>
            <person name="Poelchau M."/>
            <person name="Qu J."/>
            <person name="Schaub F."/>
            <person name="Wada-Katsumata A."/>
            <person name="Worley K.C."/>
            <person name="Xie Q."/>
            <person name="Ylla G."/>
            <person name="Poulsen M."/>
            <person name="Gibbs R.A."/>
            <person name="Schal C."/>
            <person name="Richards S."/>
            <person name="Belles X."/>
            <person name="Korb J."/>
            <person name="Bornberg-Bauer E."/>
        </authorList>
    </citation>
    <scope>NUCLEOTIDE SEQUENCE [LARGE SCALE GENOMIC DNA]</scope>
    <source>
        <tissue evidence="7">Whole body</tissue>
    </source>
</reference>
<name>A0A2J7QIX9_9NEOP</name>
<dbReference type="InterPro" id="IPR029034">
    <property type="entry name" value="Cystine-knot_cytokine"/>
</dbReference>
<keyword evidence="2 4" id="KW-0339">Growth factor</keyword>
<dbReference type="GO" id="GO:0070851">
    <property type="term" value="F:growth factor receptor binding"/>
    <property type="evidence" value="ECO:0007669"/>
    <property type="project" value="TreeGrafter"/>
</dbReference>
<dbReference type="GO" id="GO:0005615">
    <property type="term" value="C:extracellular space"/>
    <property type="evidence" value="ECO:0007669"/>
    <property type="project" value="TreeGrafter"/>
</dbReference>
<protein>
    <recommendedName>
        <fullName evidence="6">Platelet-derived growth factor (PDGF) family profile domain-containing protein</fullName>
    </recommendedName>
</protein>
<dbReference type="Proteomes" id="UP000235965">
    <property type="component" value="Unassembled WGS sequence"/>
</dbReference>